<dbReference type="AlphaFoldDB" id="A0A1I7XFB7"/>
<name>A0A1I7XFB7_HETBA</name>
<dbReference type="WBParaSite" id="Hba_16162">
    <property type="protein sequence ID" value="Hba_16162"/>
    <property type="gene ID" value="Hba_16162"/>
</dbReference>
<reference evidence="2" key="1">
    <citation type="submission" date="2016-11" db="UniProtKB">
        <authorList>
            <consortium name="WormBaseParasite"/>
        </authorList>
    </citation>
    <scope>IDENTIFICATION</scope>
</reference>
<protein>
    <submittedName>
        <fullName evidence="2">FH2 domain-containing protein</fullName>
    </submittedName>
</protein>
<evidence type="ECO:0000313" key="1">
    <source>
        <dbReference type="Proteomes" id="UP000095283"/>
    </source>
</evidence>
<dbReference type="Proteomes" id="UP000095283">
    <property type="component" value="Unplaced"/>
</dbReference>
<sequence length="45" mass="5205">MTEINEIFISMFQIIKTCEQLEAADDVDRLARFLYSLPPSQAQEV</sequence>
<accession>A0A1I7XFB7</accession>
<evidence type="ECO:0000313" key="2">
    <source>
        <dbReference type="WBParaSite" id="Hba_16162"/>
    </source>
</evidence>
<proteinExistence type="predicted"/>
<organism evidence="1 2">
    <name type="scientific">Heterorhabditis bacteriophora</name>
    <name type="common">Entomopathogenic nematode worm</name>
    <dbReference type="NCBI Taxonomy" id="37862"/>
    <lineage>
        <taxon>Eukaryota</taxon>
        <taxon>Metazoa</taxon>
        <taxon>Ecdysozoa</taxon>
        <taxon>Nematoda</taxon>
        <taxon>Chromadorea</taxon>
        <taxon>Rhabditida</taxon>
        <taxon>Rhabditina</taxon>
        <taxon>Rhabditomorpha</taxon>
        <taxon>Strongyloidea</taxon>
        <taxon>Heterorhabditidae</taxon>
        <taxon>Heterorhabditis</taxon>
    </lineage>
</organism>
<keyword evidence="1" id="KW-1185">Reference proteome</keyword>